<feature type="transmembrane region" description="Helical" evidence="1">
    <location>
        <begin position="70"/>
        <end position="91"/>
    </location>
</feature>
<comment type="caution">
    <text evidence="2">The sequence shown here is derived from an EMBL/GenBank/DDBJ whole genome shotgun (WGS) entry which is preliminary data.</text>
</comment>
<feature type="transmembrane region" description="Helical" evidence="1">
    <location>
        <begin position="97"/>
        <end position="115"/>
    </location>
</feature>
<evidence type="ECO:0000313" key="3">
    <source>
        <dbReference type="Proteomes" id="UP001501729"/>
    </source>
</evidence>
<dbReference type="GeneID" id="68614582"/>
<keyword evidence="1" id="KW-1133">Transmembrane helix</keyword>
<sequence>MTEGDRSNFGGLWNGLSYITVGLLAMAIFVFSGSSVDTGRVVASIALVAIGVAAFLAQRISPWFADLHRYWTGLFWALCGLGILGIGVVSSSTANRWIGGGVIGGGLVIYGILVASGG</sequence>
<dbReference type="Proteomes" id="UP001501729">
    <property type="component" value="Unassembled WGS sequence"/>
</dbReference>
<proteinExistence type="predicted"/>
<protein>
    <recommendedName>
        <fullName evidence="4">SPW repeat-containing protein</fullName>
    </recommendedName>
</protein>
<feature type="transmembrane region" description="Helical" evidence="1">
    <location>
        <begin position="12"/>
        <end position="32"/>
    </location>
</feature>
<evidence type="ECO:0000313" key="2">
    <source>
        <dbReference type="EMBL" id="GAA5055652.1"/>
    </source>
</evidence>
<keyword evidence="1" id="KW-0472">Membrane</keyword>
<feature type="transmembrane region" description="Helical" evidence="1">
    <location>
        <begin position="38"/>
        <end position="58"/>
    </location>
</feature>
<evidence type="ECO:0000256" key="1">
    <source>
        <dbReference type="SAM" id="Phobius"/>
    </source>
</evidence>
<dbReference type="RefSeq" id="WP_227774364.1">
    <property type="nucleotide sequence ID" value="NZ_BAABKX010000015.1"/>
</dbReference>
<evidence type="ECO:0008006" key="4">
    <source>
        <dbReference type="Google" id="ProtNLM"/>
    </source>
</evidence>
<keyword evidence="1" id="KW-0812">Transmembrane</keyword>
<accession>A0AAV3UKN6</accession>
<dbReference type="EMBL" id="BAABKX010000015">
    <property type="protein sequence ID" value="GAA5055652.1"/>
    <property type="molecule type" value="Genomic_DNA"/>
</dbReference>
<keyword evidence="3" id="KW-1185">Reference proteome</keyword>
<gene>
    <name evidence="2" type="ORF">GCM10025751_35540</name>
</gene>
<reference evidence="2 3" key="1">
    <citation type="journal article" date="2019" name="Int. J. Syst. Evol. Microbiol.">
        <title>The Global Catalogue of Microorganisms (GCM) 10K type strain sequencing project: providing services to taxonomists for standard genome sequencing and annotation.</title>
        <authorList>
            <consortium name="The Broad Institute Genomics Platform"/>
            <consortium name="The Broad Institute Genome Sequencing Center for Infectious Disease"/>
            <person name="Wu L."/>
            <person name="Ma J."/>
        </authorList>
    </citation>
    <scope>NUCLEOTIDE SEQUENCE [LARGE SCALE GENOMIC DNA]</scope>
    <source>
        <strain evidence="2 3">JCM 17504</strain>
    </source>
</reference>
<organism evidence="2 3">
    <name type="scientific">Haladaptatus pallidirubidus</name>
    <dbReference type="NCBI Taxonomy" id="1008152"/>
    <lineage>
        <taxon>Archaea</taxon>
        <taxon>Methanobacteriati</taxon>
        <taxon>Methanobacteriota</taxon>
        <taxon>Stenosarchaea group</taxon>
        <taxon>Halobacteria</taxon>
        <taxon>Halobacteriales</taxon>
        <taxon>Haladaptataceae</taxon>
        <taxon>Haladaptatus</taxon>
    </lineage>
</organism>
<name>A0AAV3UKN6_9EURY</name>
<dbReference type="AlphaFoldDB" id="A0AAV3UKN6"/>